<reference evidence="1 2" key="1">
    <citation type="submission" date="2019-08" db="EMBL/GenBank/DDBJ databases">
        <title>Deep-cultivation of Planctomycetes and their phenomic and genomic characterization uncovers novel biology.</title>
        <authorList>
            <person name="Wiegand S."/>
            <person name="Jogler M."/>
            <person name="Boedeker C."/>
            <person name="Pinto D."/>
            <person name="Vollmers J."/>
            <person name="Rivas-Marin E."/>
            <person name="Kohn T."/>
            <person name="Peeters S.H."/>
            <person name="Heuer A."/>
            <person name="Rast P."/>
            <person name="Oberbeckmann S."/>
            <person name="Bunk B."/>
            <person name="Jeske O."/>
            <person name="Meyerdierks A."/>
            <person name="Storesund J.E."/>
            <person name="Kallscheuer N."/>
            <person name="Luecker S."/>
            <person name="Lage O.M."/>
            <person name="Pohl T."/>
            <person name="Merkel B.J."/>
            <person name="Hornburger P."/>
            <person name="Mueller R.-W."/>
            <person name="Bruemmer F."/>
            <person name="Labrenz M."/>
            <person name="Spormann A.M."/>
            <person name="Op Den Camp H."/>
            <person name="Overmann J."/>
            <person name="Amann R."/>
            <person name="Jetten M.S.M."/>
            <person name="Mascher T."/>
            <person name="Medema M.H."/>
            <person name="Devos D.P."/>
            <person name="Kaster A.-K."/>
            <person name="Ovreas L."/>
            <person name="Rohde M."/>
            <person name="Galperin M.Y."/>
            <person name="Jogler C."/>
        </authorList>
    </citation>
    <scope>NUCLEOTIDE SEQUENCE [LARGE SCALE GENOMIC DNA]</scope>
    <source>
        <strain evidence="1 2">LF1</strain>
    </source>
</reference>
<dbReference type="OrthoDB" id="263024at2"/>
<protein>
    <submittedName>
        <fullName evidence="1">Uncharacterized protein</fullName>
    </submittedName>
</protein>
<dbReference type="AlphaFoldDB" id="A0A5B1CKQ3"/>
<evidence type="ECO:0000313" key="1">
    <source>
        <dbReference type="EMBL" id="KAA1260891.1"/>
    </source>
</evidence>
<evidence type="ECO:0000313" key="2">
    <source>
        <dbReference type="Proteomes" id="UP000322699"/>
    </source>
</evidence>
<organism evidence="1 2">
    <name type="scientific">Rubripirellula obstinata</name>
    <dbReference type="NCBI Taxonomy" id="406547"/>
    <lineage>
        <taxon>Bacteria</taxon>
        <taxon>Pseudomonadati</taxon>
        <taxon>Planctomycetota</taxon>
        <taxon>Planctomycetia</taxon>
        <taxon>Pirellulales</taxon>
        <taxon>Pirellulaceae</taxon>
        <taxon>Rubripirellula</taxon>
    </lineage>
</organism>
<keyword evidence="2" id="KW-1185">Reference proteome</keyword>
<dbReference type="RefSeq" id="WP_068264372.1">
    <property type="nucleotide sequence ID" value="NZ_LWSK01000059.1"/>
</dbReference>
<sequence length="212" mass="23979">MLLVGFFVIRTQGHVSGVEFAPSHFQIREFSFYEIPLLHHQITPIHRKTRTSKTATYLRQKSLIQSTRGPAQTWHLVSLSRGLTGSTPADASFLIDQMELSSAGEDYWRQWSIDHPAKAALVWPVIQKLADRELYVLIPALLELVSANASKAVTRTEELKSKIDEHLQDEYFSLIQDMIAADRLPLAEALLDEALADYPENEDLKSIKIPSL</sequence>
<proteinExistence type="predicted"/>
<gene>
    <name evidence="1" type="ORF">LF1_34330</name>
</gene>
<name>A0A5B1CKQ3_9BACT</name>
<accession>A0A5B1CKQ3</accession>
<comment type="caution">
    <text evidence="1">The sequence shown here is derived from an EMBL/GenBank/DDBJ whole genome shotgun (WGS) entry which is preliminary data.</text>
</comment>
<dbReference type="Proteomes" id="UP000322699">
    <property type="component" value="Unassembled WGS sequence"/>
</dbReference>
<dbReference type="EMBL" id="VRLW01000001">
    <property type="protein sequence ID" value="KAA1260891.1"/>
    <property type="molecule type" value="Genomic_DNA"/>
</dbReference>